<evidence type="ECO:0000313" key="2">
    <source>
        <dbReference type="Proteomes" id="UP000008281"/>
    </source>
</evidence>
<sequence length="110" mass="12783">MAANNVGYTLQPLIPIRVNLPPQYHLFFVRLHLNFLSLQIDRKWESLQEVDRIPYTIALFAILDDLEQLLDIGMKPNTENGVQRVIKLMRQIKNLISLMTSVADNSNFKF</sequence>
<gene>
    <name evidence="1" type="ORF">CRE_00927</name>
</gene>
<dbReference type="CTD" id="9825054"/>
<dbReference type="RefSeq" id="XP_003117983.2">
    <property type="nucleotide sequence ID" value="XM_003117935.2"/>
</dbReference>
<organism evidence="2">
    <name type="scientific">Caenorhabditis remanei</name>
    <name type="common">Caenorhabditis vulgaris</name>
    <dbReference type="NCBI Taxonomy" id="31234"/>
    <lineage>
        <taxon>Eukaryota</taxon>
        <taxon>Metazoa</taxon>
        <taxon>Ecdysozoa</taxon>
        <taxon>Nematoda</taxon>
        <taxon>Chromadorea</taxon>
        <taxon>Rhabditida</taxon>
        <taxon>Rhabditina</taxon>
        <taxon>Rhabditomorpha</taxon>
        <taxon>Rhabditoidea</taxon>
        <taxon>Rhabditidae</taxon>
        <taxon>Peloderinae</taxon>
        <taxon>Caenorhabditis</taxon>
    </lineage>
</organism>
<proteinExistence type="predicted"/>
<dbReference type="Proteomes" id="UP000008281">
    <property type="component" value="Unassembled WGS sequence"/>
</dbReference>
<accession>E3LCR8</accession>
<dbReference type="OrthoDB" id="10383993at2759"/>
<dbReference type="EMBL" id="DS268407">
    <property type="protein sequence ID" value="EFO82581.1"/>
    <property type="molecule type" value="Genomic_DNA"/>
</dbReference>
<reference evidence="1" key="1">
    <citation type="submission" date="2007-07" db="EMBL/GenBank/DDBJ databases">
        <title>PCAP assembly of the Caenorhabditis remanei genome.</title>
        <authorList>
            <consortium name="The Caenorhabditis remanei Sequencing Consortium"/>
            <person name="Wilson R.K."/>
        </authorList>
    </citation>
    <scope>NUCLEOTIDE SEQUENCE [LARGE SCALE GENOMIC DNA]</scope>
    <source>
        <strain evidence="1">PB4641</strain>
    </source>
</reference>
<dbReference type="KEGG" id="crq:GCK72_024008"/>
<evidence type="ECO:0000313" key="1">
    <source>
        <dbReference type="EMBL" id="EFO82581.1"/>
    </source>
</evidence>
<dbReference type="HOGENOM" id="CLU_2173327_0_0_1"/>
<keyword evidence="2" id="KW-1185">Reference proteome</keyword>
<name>E3LCR8_CAERE</name>
<dbReference type="GeneID" id="9825054"/>
<dbReference type="OMA" id="MKPNTEN"/>
<dbReference type="AlphaFoldDB" id="E3LCR8"/>
<protein>
    <submittedName>
        <fullName evidence="1">Uncharacterized protein</fullName>
    </submittedName>
</protein>
<dbReference type="eggNOG" id="ENOG502TKB7">
    <property type="taxonomic scope" value="Eukaryota"/>
</dbReference>